<sequence>MIRIGFITLALVLSACSPEEKVIASAASSNQHSPEDYAVRLAAAEQEAIERNVGWGALQETPWEIYEEACATFKKNDQIRWDLQIWFDDLTDYRHGTEYEILVYNFAPLSVPDGQVVPATIEIDGVTFRTEASKGIAVNAVHDVRLRAISFEIEDQRHLLRDAFLNSAEVKLLIGRDRVNFKMGDVKRMALNLEKCLEHQAASTLQP</sequence>
<protein>
    <recommendedName>
        <fullName evidence="3">Lipoprotein</fullName>
    </recommendedName>
</protein>
<dbReference type="PROSITE" id="PS51257">
    <property type="entry name" value="PROKAR_LIPOPROTEIN"/>
    <property type="match status" value="1"/>
</dbReference>
<dbReference type="EMBL" id="SNYW01000013">
    <property type="protein sequence ID" value="TDQ78438.1"/>
    <property type="molecule type" value="Genomic_DNA"/>
</dbReference>
<organism evidence="1 2">
    <name type="scientific">Dongia mobilis</name>
    <dbReference type="NCBI Taxonomy" id="578943"/>
    <lineage>
        <taxon>Bacteria</taxon>
        <taxon>Pseudomonadati</taxon>
        <taxon>Pseudomonadota</taxon>
        <taxon>Alphaproteobacteria</taxon>
        <taxon>Rhodospirillales</taxon>
        <taxon>Dongiaceae</taxon>
        <taxon>Dongia</taxon>
    </lineage>
</organism>
<name>A0A4R6WQ05_9PROT</name>
<dbReference type="AlphaFoldDB" id="A0A4R6WQ05"/>
<evidence type="ECO:0008006" key="3">
    <source>
        <dbReference type="Google" id="ProtNLM"/>
    </source>
</evidence>
<comment type="caution">
    <text evidence="1">The sequence shown here is derived from an EMBL/GenBank/DDBJ whole genome shotgun (WGS) entry which is preliminary data.</text>
</comment>
<dbReference type="Proteomes" id="UP000295783">
    <property type="component" value="Unassembled WGS sequence"/>
</dbReference>
<evidence type="ECO:0000313" key="2">
    <source>
        <dbReference type="Proteomes" id="UP000295783"/>
    </source>
</evidence>
<keyword evidence="2" id="KW-1185">Reference proteome</keyword>
<accession>A0A4R6WQ05</accession>
<evidence type="ECO:0000313" key="1">
    <source>
        <dbReference type="EMBL" id="TDQ78438.1"/>
    </source>
</evidence>
<gene>
    <name evidence="1" type="ORF">A8950_3486</name>
</gene>
<reference evidence="1 2" key="1">
    <citation type="submission" date="2019-03" db="EMBL/GenBank/DDBJ databases">
        <title>Genomic Encyclopedia of Type Strains, Phase III (KMG-III): the genomes of soil and plant-associated and newly described type strains.</title>
        <authorList>
            <person name="Whitman W."/>
        </authorList>
    </citation>
    <scope>NUCLEOTIDE SEQUENCE [LARGE SCALE GENOMIC DNA]</scope>
    <source>
        <strain evidence="1 2">CGMCC 1.7660</strain>
    </source>
</reference>
<proteinExistence type="predicted"/>